<feature type="transmembrane region" description="Helical" evidence="1">
    <location>
        <begin position="223"/>
        <end position="245"/>
    </location>
</feature>
<gene>
    <name evidence="2" type="primary">m159L</name>
    <name evidence="2" type="ORF">MT325_m159L</name>
</gene>
<organismHost>
    <name type="scientific">Paramecium bursaria</name>
    <dbReference type="NCBI Taxonomy" id="74790"/>
</organismHost>
<dbReference type="EMBL" id="DQ491001">
    <property type="protein sequence ID" value="ABT13713.1"/>
    <property type="molecule type" value="Genomic_DNA"/>
</dbReference>
<keyword evidence="1" id="KW-0472">Membrane</keyword>
<keyword evidence="1" id="KW-1133">Transmembrane helix</keyword>
<protein>
    <submittedName>
        <fullName evidence="2">Uncharacterized protein m159L</fullName>
    </submittedName>
</protein>
<evidence type="ECO:0000313" key="3">
    <source>
        <dbReference type="Proteomes" id="UP000246715"/>
    </source>
</evidence>
<evidence type="ECO:0000313" key="2">
    <source>
        <dbReference type="EMBL" id="ABT13713.1"/>
    </source>
</evidence>
<dbReference type="Proteomes" id="UP000246715">
    <property type="component" value="Segment"/>
</dbReference>
<keyword evidence="1" id="KW-0812">Transmembrane</keyword>
<organism evidence="2 3">
    <name type="scientific">Paramecium bursaria Chlorella virus MT325</name>
    <name type="common">PBCV-MT325</name>
    <dbReference type="NCBI Taxonomy" id="346932"/>
    <lineage>
        <taxon>Viruses</taxon>
        <taxon>Varidnaviria</taxon>
        <taxon>Bamfordvirae</taxon>
        <taxon>Nucleocytoviricota</taxon>
        <taxon>Megaviricetes</taxon>
        <taxon>Algavirales</taxon>
        <taxon>Phycodnaviridae</taxon>
        <taxon>Chlorovirus</taxon>
        <taxon>Chlorovirus conductrix</taxon>
        <taxon>Paramecium bursaria Chlorella virus A1</taxon>
    </lineage>
</organism>
<proteinExistence type="predicted"/>
<feature type="transmembrane region" description="Helical" evidence="1">
    <location>
        <begin position="179"/>
        <end position="203"/>
    </location>
</feature>
<reference evidence="2 3" key="1">
    <citation type="journal article" date="2007" name="Virology">
        <title>Sequence and annotation of the 314-kb MT325 and the 321-kb FR483 viruses that infect Chlorella Pbi.</title>
        <authorList>
            <person name="Fitzgerald L.A."/>
            <person name="Graves M.V."/>
            <person name="Li X."/>
            <person name="Feldblyum T."/>
            <person name="Hartigan J."/>
            <person name="Van Etten J.L."/>
        </authorList>
    </citation>
    <scope>NUCLEOTIDE SEQUENCE [LARGE SCALE GENOMIC DNA]</scope>
    <source>
        <strain evidence="2 3">MT325</strain>
    </source>
</reference>
<sequence length="251" mass="28064">MSDNSRISSLLRFFRISSRSNLDDADDSTSPLSALLNQQVLVFCLRPRDAHKNFSGSVDLQSTAGIVATFFVKTKSFLGSLVFRDLDSSRTTGAILFTFGVNNFLTYTFLSPSFTYVLPFVSFRTLRSFEFILPVSATGLFKITGVTGLSGVKSFFTYTFLEPSFTYVRPLESLNTLRFLASILPVSIIGLFAMLVVGMNNFFTYTFLEPSFTNVLPFESLNTGRFLAFTVPVGMELFIFNNYTFKSPDVL</sequence>
<name>A7ITN9_PBCVM</name>
<evidence type="ECO:0000256" key="1">
    <source>
        <dbReference type="SAM" id="Phobius"/>
    </source>
</evidence>
<accession>A7ITN9</accession>